<gene>
    <name evidence="8 10" type="primary">tilS</name>
    <name evidence="10" type="ORF">GFC01_13730</name>
</gene>
<dbReference type="SUPFAM" id="SSF56037">
    <property type="entry name" value="PheT/TilS domain"/>
    <property type="match status" value="1"/>
</dbReference>
<evidence type="ECO:0000256" key="1">
    <source>
        <dbReference type="ARBA" id="ARBA00004496"/>
    </source>
</evidence>
<feature type="domain" description="Lysidine-tRNA(Ile) synthetase C-terminal" evidence="9">
    <location>
        <begin position="388"/>
        <end position="460"/>
    </location>
</feature>
<dbReference type="SMART" id="SM00977">
    <property type="entry name" value="TilS_C"/>
    <property type="match status" value="1"/>
</dbReference>
<organism evidence="10 11">
    <name type="scientific">Desulfofundulus thermobenzoicus</name>
    <dbReference type="NCBI Taxonomy" id="29376"/>
    <lineage>
        <taxon>Bacteria</taxon>
        <taxon>Bacillati</taxon>
        <taxon>Bacillota</taxon>
        <taxon>Clostridia</taxon>
        <taxon>Eubacteriales</taxon>
        <taxon>Peptococcaceae</taxon>
        <taxon>Desulfofundulus</taxon>
    </lineage>
</organism>
<dbReference type="GO" id="GO:0005737">
    <property type="term" value="C:cytoplasm"/>
    <property type="evidence" value="ECO:0007669"/>
    <property type="project" value="UniProtKB-SubCell"/>
</dbReference>
<dbReference type="InterPro" id="IPR012094">
    <property type="entry name" value="tRNA_Ile_lys_synt"/>
</dbReference>
<keyword evidence="2 8" id="KW-0963">Cytoplasm</keyword>
<dbReference type="AlphaFoldDB" id="A0A6N7IT50"/>
<evidence type="ECO:0000256" key="6">
    <source>
        <dbReference type="ARBA" id="ARBA00022840"/>
    </source>
</evidence>
<evidence type="ECO:0000256" key="5">
    <source>
        <dbReference type="ARBA" id="ARBA00022741"/>
    </source>
</evidence>
<keyword evidence="11" id="KW-1185">Reference proteome</keyword>
<keyword evidence="6 8" id="KW-0067">ATP-binding</keyword>
<dbReference type="Pfam" id="PF09179">
    <property type="entry name" value="TilS"/>
    <property type="match status" value="1"/>
</dbReference>
<evidence type="ECO:0000256" key="7">
    <source>
        <dbReference type="ARBA" id="ARBA00048539"/>
    </source>
</evidence>
<dbReference type="PANTHER" id="PTHR43033">
    <property type="entry name" value="TRNA(ILE)-LYSIDINE SYNTHASE-RELATED"/>
    <property type="match status" value="1"/>
</dbReference>
<dbReference type="Pfam" id="PF11734">
    <property type="entry name" value="TilS_C"/>
    <property type="match status" value="1"/>
</dbReference>
<sequence length="475" mass="54108">MDFEERVRAFISRFNMLNPKDTVLVGVSGGPDSMALLHFLWQLRREFSLNLAVAHLNHLFRGEEARADARMVEEYARGLGLPVYVEEFDVPAYRRRTGLSAQDAARRVRYRFFERLAGETGAGRVALGHHADDQAETILFNFLRGAGPSGLKGIPPVRGRYIRPFLDVRRREIESYCRRYQLPVREDASNKKTIYTRNRIRLELIPLLEQKYNPGLVDAMVHLGHICREEDAYLEEETARLYSRVLLEEREDRLVLSIPALLSAPVALRRRLVRRAFACLAGEGGYLSFLRVEALLLLVENPVGGRVVELPGGVKARRQKSRLYLWLDQNGPAVPFYSYPLVVPGVTCIPETDQRILARVIPSAAAPDPRRLSPAEALLDYDSLPGDLRVRRRREGDRFHPLGMAGSMKLKKFLIDRGVARERRDEIPLVVAGDQVVWVGGLRPGEPWKVTPHTKRCLYLQMLEGRDDESSTEQR</sequence>
<dbReference type="NCBIfam" id="TIGR02432">
    <property type="entry name" value="lysidine_TilS_N"/>
    <property type="match status" value="1"/>
</dbReference>
<dbReference type="CDD" id="cd01992">
    <property type="entry name" value="TilS_N"/>
    <property type="match status" value="1"/>
</dbReference>
<dbReference type="Gene3D" id="1.20.59.20">
    <property type="match status" value="1"/>
</dbReference>
<evidence type="ECO:0000313" key="11">
    <source>
        <dbReference type="Proteomes" id="UP000441717"/>
    </source>
</evidence>
<dbReference type="InterPro" id="IPR011063">
    <property type="entry name" value="TilS/TtcA_N"/>
</dbReference>
<comment type="subcellular location">
    <subcellularLocation>
        <location evidence="1 8">Cytoplasm</location>
    </subcellularLocation>
</comment>
<dbReference type="RefSeq" id="WP_152947773.1">
    <property type="nucleotide sequence ID" value="NZ_WHYR01000044.1"/>
</dbReference>
<name>A0A6N7IT50_9FIRM</name>
<dbReference type="EC" id="6.3.4.19" evidence="8"/>
<dbReference type="InterPro" id="IPR014729">
    <property type="entry name" value="Rossmann-like_a/b/a_fold"/>
</dbReference>
<evidence type="ECO:0000259" key="9">
    <source>
        <dbReference type="SMART" id="SM00977"/>
    </source>
</evidence>
<keyword evidence="3 8" id="KW-0436">Ligase</keyword>
<dbReference type="InterPro" id="IPR012795">
    <property type="entry name" value="tRNA_Ile_lys_synt_N"/>
</dbReference>
<comment type="domain">
    <text evidence="8">The N-terminal region contains the highly conserved SGGXDS motif, predicted to be a P-loop motif involved in ATP binding.</text>
</comment>
<dbReference type="NCBIfam" id="TIGR02433">
    <property type="entry name" value="lysidine_TilS_C"/>
    <property type="match status" value="1"/>
</dbReference>
<accession>A0A6N7IT50</accession>
<comment type="caution">
    <text evidence="10">The sequence shown here is derived from an EMBL/GenBank/DDBJ whole genome shotgun (WGS) entry which is preliminary data.</text>
</comment>
<dbReference type="OrthoDB" id="9807403at2"/>
<comment type="function">
    <text evidence="8">Ligates lysine onto the cytidine present at position 34 of the AUA codon-specific tRNA(Ile) that contains the anticodon CAU, in an ATP-dependent manner. Cytidine is converted to lysidine, thus changing the amino acid specificity of the tRNA from methionine to isoleucine.</text>
</comment>
<evidence type="ECO:0000256" key="3">
    <source>
        <dbReference type="ARBA" id="ARBA00022598"/>
    </source>
</evidence>
<dbReference type="InterPro" id="IPR012796">
    <property type="entry name" value="Lysidine-tRNA-synth_C"/>
</dbReference>
<keyword evidence="4 8" id="KW-0819">tRNA processing</keyword>
<feature type="binding site" evidence="8">
    <location>
        <begin position="28"/>
        <end position="33"/>
    </location>
    <ligand>
        <name>ATP</name>
        <dbReference type="ChEBI" id="CHEBI:30616"/>
    </ligand>
</feature>
<protein>
    <recommendedName>
        <fullName evidence="8">tRNA(Ile)-lysidine synthase</fullName>
        <ecNumber evidence="8">6.3.4.19</ecNumber>
    </recommendedName>
    <alternativeName>
        <fullName evidence="8">tRNA(Ile)-2-lysyl-cytidine synthase</fullName>
    </alternativeName>
    <alternativeName>
        <fullName evidence="8">tRNA(Ile)-lysidine synthetase</fullName>
    </alternativeName>
</protein>
<evidence type="ECO:0000256" key="4">
    <source>
        <dbReference type="ARBA" id="ARBA00022694"/>
    </source>
</evidence>
<proteinExistence type="inferred from homology"/>
<comment type="catalytic activity">
    <reaction evidence="7 8">
        <text>cytidine(34) in tRNA(Ile2) + L-lysine + ATP = lysidine(34) in tRNA(Ile2) + AMP + diphosphate + H(+)</text>
        <dbReference type="Rhea" id="RHEA:43744"/>
        <dbReference type="Rhea" id="RHEA-COMP:10625"/>
        <dbReference type="Rhea" id="RHEA-COMP:10670"/>
        <dbReference type="ChEBI" id="CHEBI:15378"/>
        <dbReference type="ChEBI" id="CHEBI:30616"/>
        <dbReference type="ChEBI" id="CHEBI:32551"/>
        <dbReference type="ChEBI" id="CHEBI:33019"/>
        <dbReference type="ChEBI" id="CHEBI:82748"/>
        <dbReference type="ChEBI" id="CHEBI:83665"/>
        <dbReference type="ChEBI" id="CHEBI:456215"/>
        <dbReference type="EC" id="6.3.4.19"/>
    </reaction>
</comment>
<dbReference type="SUPFAM" id="SSF52402">
    <property type="entry name" value="Adenine nucleotide alpha hydrolases-like"/>
    <property type="match status" value="1"/>
</dbReference>
<reference evidence="10 11" key="1">
    <citation type="submission" date="2019-10" db="EMBL/GenBank/DDBJ databases">
        <title>Comparative genomics of sulfur disproportionating microorganisms.</title>
        <authorList>
            <person name="Ward L.M."/>
            <person name="Bertran E."/>
            <person name="Johnston D."/>
        </authorList>
    </citation>
    <scope>NUCLEOTIDE SEQUENCE [LARGE SCALE GENOMIC DNA]</scope>
    <source>
        <strain evidence="10 11">DSM 14055</strain>
    </source>
</reference>
<dbReference type="GO" id="GO:0032267">
    <property type="term" value="F:tRNA(Ile)-lysidine synthase activity"/>
    <property type="evidence" value="ECO:0007669"/>
    <property type="project" value="UniProtKB-EC"/>
</dbReference>
<comment type="similarity">
    <text evidence="8">Belongs to the tRNA(Ile)-lysidine synthase family.</text>
</comment>
<keyword evidence="5 8" id="KW-0547">Nucleotide-binding</keyword>
<dbReference type="InterPro" id="IPR015262">
    <property type="entry name" value="tRNA_Ile_lys_synt_subst-bd"/>
</dbReference>
<dbReference type="SUPFAM" id="SSF82829">
    <property type="entry name" value="MesJ substrate recognition domain-like"/>
    <property type="match status" value="1"/>
</dbReference>
<dbReference type="HAMAP" id="MF_01161">
    <property type="entry name" value="tRNA_Ile_lys_synt"/>
    <property type="match status" value="1"/>
</dbReference>
<dbReference type="Proteomes" id="UP000441717">
    <property type="component" value="Unassembled WGS sequence"/>
</dbReference>
<dbReference type="PANTHER" id="PTHR43033:SF1">
    <property type="entry name" value="TRNA(ILE)-LYSIDINE SYNTHASE-RELATED"/>
    <property type="match status" value="1"/>
</dbReference>
<evidence type="ECO:0000256" key="8">
    <source>
        <dbReference type="HAMAP-Rule" id="MF_01161"/>
    </source>
</evidence>
<dbReference type="GO" id="GO:0005524">
    <property type="term" value="F:ATP binding"/>
    <property type="evidence" value="ECO:0007669"/>
    <property type="project" value="UniProtKB-UniRule"/>
</dbReference>
<evidence type="ECO:0000313" key="10">
    <source>
        <dbReference type="EMBL" id="MQL53296.1"/>
    </source>
</evidence>
<dbReference type="Gene3D" id="3.40.50.620">
    <property type="entry name" value="HUPs"/>
    <property type="match status" value="1"/>
</dbReference>
<evidence type="ECO:0000256" key="2">
    <source>
        <dbReference type="ARBA" id="ARBA00022490"/>
    </source>
</evidence>
<dbReference type="Pfam" id="PF01171">
    <property type="entry name" value="ATP_bind_3"/>
    <property type="match status" value="1"/>
</dbReference>
<dbReference type="GO" id="GO:0006400">
    <property type="term" value="P:tRNA modification"/>
    <property type="evidence" value="ECO:0007669"/>
    <property type="project" value="UniProtKB-UniRule"/>
</dbReference>
<dbReference type="EMBL" id="WHYR01000044">
    <property type="protein sequence ID" value="MQL53296.1"/>
    <property type="molecule type" value="Genomic_DNA"/>
</dbReference>